<dbReference type="WBParaSite" id="SPAL_0001768300.1">
    <property type="protein sequence ID" value="SPAL_0001768300.1"/>
    <property type="gene ID" value="SPAL_0001768300"/>
</dbReference>
<reference evidence="2" key="1">
    <citation type="submission" date="2017-02" db="UniProtKB">
        <authorList>
            <consortium name="WormBaseParasite"/>
        </authorList>
    </citation>
    <scope>IDENTIFICATION</scope>
</reference>
<dbReference type="Proteomes" id="UP000046392">
    <property type="component" value="Unplaced"/>
</dbReference>
<protein>
    <submittedName>
        <fullName evidence="2">NOB1_Zn_bind domain-containing protein</fullName>
    </submittedName>
</protein>
<accession>A0A0N5CIM8</accession>
<name>A0A0N5CIM8_STREA</name>
<evidence type="ECO:0000313" key="2">
    <source>
        <dbReference type="WBParaSite" id="SPAL_0001768300.1"/>
    </source>
</evidence>
<organism evidence="1 2">
    <name type="scientific">Strongyloides papillosus</name>
    <name type="common">Intestinal threadworm</name>
    <dbReference type="NCBI Taxonomy" id="174720"/>
    <lineage>
        <taxon>Eukaryota</taxon>
        <taxon>Metazoa</taxon>
        <taxon>Ecdysozoa</taxon>
        <taxon>Nematoda</taxon>
        <taxon>Chromadorea</taxon>
        <taxon>Rhabditida</taxon>
        <taxon>Tylenchina</taxon>
        <taxon>Panagrolaimomorpha</taxon>
        <taxon>Strongyloidoidea</taxon>
        <taxon>Strongyloididae</taxon>
        <taxon>Strongyloides</taxon>
    </lineage>
</organism>
<keyword evidence="1" id="KW-1185">Reference proteome</keyword>
<dbReference type="AlphaFoldDB" id="A0A0N5CIM8"/>
<evidence type="ECO:0000313" key="1">
    <source>
        <dbReference type="Proteomes" id="UP000046392"/>
    </source>
</evidence>
<proteinExistence type="predicted"/>
<sequence>MIFILNINDVECNYRKKKLCILGCIRYNGKPAEGAIVSVEQSTWFKIPTTLARIICDRCGCFIRYTNKYLFSNYDLHVRVKRQYSERKLLCKMDASFMLSIKTVVKSTNKEIAIDLGRVDLITIPNVRKICQPRRSSKKKI</sequence>